<dbReference type="Pfam" id="PF25917">
    <property type="entry name" value="BSH_RND"/>
    <property type="match status" value="1"/>
</dbReference>
<dbReference type="GO" id="GO:0016020">
    <property type="term" value="C:membrane"/>
    <property type="evidence" value="ECO:0007669"/>
    <property type="project" value="InterPro"/>
</dbReference>
<dbReference type="PANTHER" id="PTHR30367:SF12">
    <property type="entry name" value="P-HYDROXYBENZOIC ACID EFFLUX PUMP SUBUNIT AAEA"/>
    <property type="match status" value="1"/>
</dbReference>
<evidence type="ECO:0000256" key="2">
    <source>
        <dbReference type="ARBA" id="ARBA00009477"/>
    </source>
</evidence>
<comment type="similarity">
    <text evidence="2">Belongs to the membrane fusion protein (MFP) (TC 8.A.1) family.</text>
</comment>
<organism evidence="10 11">
    <name type="scientific">Pseudomonas putida</name>
    <name type="common">Arthrobacter siderocapsulatus</name>
    <dbReference type="NCBI Taxonomy" id="303"/>
    <lineage>
        <taxon>Bacteria</taxon>
        <taxon>Pseudomonadati</taxon>
        <taxon>Pseudomonadota</taxon>
        <taxon>Gammaproteobacteria</taxon>
        <taxon>Pseudomonadales</taxon>
        <taxon>Pseudomonadaceae</taxon>
        <taxon>Pseudomonas</taxon>
    </lineage>
</organism>
<dbReference type="Gene3D" id="2.40.30.170">
    <property type="match status" value="1"/>
</dbReference>
<dbReference type="InterPro" id="IPR006143">
    <property type="entry name" value="RND_pump_MFP"/>
</dbReference>
<evidence type="ECO:0000256" key="4">
    <source>
        <dbReference type="ARBA" id="ARBA00022989"/>
    </source>
</evidence>
<dbReference type="InterPro" id="IPR058625">
    <property type="entry name" value="MdtA-like_BSH"/>
</dbReference>
<dbReference type="EMBL" id="CP026115">
    <property type="protein sequence ID" value="QHG65169.1"/>
    <property type="molecule type" value="Genomic_DNA"/>
</dbReference>
<proteinExistence type="inferred from homology"/>
<name>A0A6I6XYI0_PSEPU</name>
<keyword evidence="6" id="KW-0472">Membrane</keyword>
<evidence type="ECO:0000256" key="3">
    <source>
        <dbReference type="ARBA" id="ARBA00022692"/>
    </source>
</evidence>
<reference evidence="10 11" key="1">
    <citation type="submission" date="2020-02" db="EMBL/GenBank/DDBJ databases">
        <title>Pseudomonas Putida W5 Complete Genome Assembly.</title>
        <authorList>
            <person name="Yuan Z.-C."/>
            <person name="Shaw G.A."/>
            <person name="Cusano A.D."/>
            <person name="Caddey B.J."/>
            <person name="Weselowski B.J."/>
        </authorList>
    </citation>
    <scope>NUCLEOTIDE SEQUENCE [LARGE SCALE GENOMIC DNA]</scope>
    <source>
        <strain evidence="10 11">W5</strain>
    </source>
</reference>
<evidence type="ECO:0000313" key="11">
    <source>
        <dbReference type="Proteomes" id="UP000464480"/>
    </source>
</evidence>
<accession>A0A6I6XYI0</accession>
<feature type="domain" description="p-hydroxybenzoic acid efflux pump subunit AaeA-like beta-barrel" evidence="9">
    <location>
        <begin position="187"/>
        <end position="282"/>
    </location>
</feature>
<evidence type="ECO:0000313" key="10">
    <source>
        <dbReference type="EMBL" id="QHG65169.1"/>
    </source>
</evidence>
<evidence type="ECO:0000259" key="8">
    <source>
        <dbReference type="Pfam" id="PF25917"/>
    </source>
</evidence>
<keyword evidence="5" id="KW-0175">Coiled coil</keyword>
<feature type="domain" description="Multidrug resistance protein MdtA-like alpha-helical hairpin" evidence="7">
    <location>
        <begin position="83"/>
        <end position="151"/>
    </location>
</feature>
<gene>
    <name evidence="10" type="ORF">C2H86_12360</name>
</gene>
<dbReference type="Proteomes" id="UP000464480">
    <property type="component" value="Chromosome"/>
</dbReference>
<dbReference type="InterPro" id="IPR058634">
    <property type="entry name" value="AaeA-lik-b-barrel"/>
</dbReference>
<keyword evidence="3" id="KW-0812">Transmembrane</keyword>
<dbReference type="InterPro" id="IPR058624">
    <property type="entry name" value="MdtA-like_HH"/>
</dbReference>
<dbReference type="Pfam" id="PF25963">
    <property type="entry name" value="Beta-barrel_AAEA"/>
    <property type="match status" value="1"/>
</dbReference>
<evidence type="ECO:0000256" key="6">
    <source>
        <dbReference type="ARBA" id="ARBA00023136"/>
    </source>
</evidence>
<keyword evidence="4" id="KW-1133">Transmembrane helix</keyword>
<dbReference type="Pfam" id="PF25876">
    <property type="entry name" value="HH_MFP_RND"/>
    <property type="match status" value="1"/>
</dbReference>
<evidence type="ECO:0000256" key="5">
    <source>
        <dbReference type="ARBA" id="ARBA00023054"/>
    </source>
</evidence>
<dbReference type="AlphaFoldDB" id="A0A6I6XYI0"/>
<dbReference type="Gene3D" id="1.10.287.470">
    <property type="entry name" value="Helix hairpin bin"/>
    <property type="match status" value="1"/>
</dbReference>
<dbReference type="RefSeq" id="WP_159410513.1">
    <property type="nucleotide sequence ID" value="NZ_CP026115.2"/>
</dbReference>
<protein>
    <submittedName>
        <fullName evidence="10">HlyD family secretion protein</fullName>
    </submittedName>
</protein>
<feature type="domain" description="Multidrug resistance protein MdtA-like barrel-sandwich hybrid" evidence="8">
    <location>
        <begin position="43"/>
        <end position="181"/>
    </location>
</feature>
<evidence type="ECO:0000256" key="1">
    <source>
        <dbReference type="ARBA" id="ARBA00004167"/>
    </source>
</evidence>
<dbReference type="NCBIfam" id="TIGR01730">
    <property type="entry name" value="RND_mfp"/>
    <property type="match status" value="1"/>
</dbReference>
<evidence type="ECO:0000259" key="9">
    <source>
        <dbReference type="Pfam" id="PF25963"/>
    </source>
</evidence>
<sequence length="293" mass="32386">MKGTLRITMTLLIAAATVFSGSWVWNHYRQSPWTRDGRVRADVVIVAPDVAGWVTKLLVRDNQSVKKGDVLFEIDRARYQAILDEAKATMEHGKHSWELAKTQEKRRVPLAKINAISAEDLDNARSQVLLAKSEFEISKAQWETAQINLTRTRVVAPADGTITNVKLQEGNYVTQGGPAFSLIKDDSFYVTAYFEETKLPGIREGDAADVTLMSEGERLQGHVVSIAKGVANTNTQADTMLLPQVQQAFNWVRLAQRIPVDIKLDSIPEGTRLSAGMNASVKLSPSLSRVANL</sequence>
<dbReference type="PANTHER" id="PTHR30367">
    <property type="entry name" value="P-HYDROXYBENZOIC ACID EFFLUX PUMP SUBUNIT AAEA-RELATED"/>
    <property type="match status" value="1"/>
</dbReference>
<evidence type="ECO:0000259" key="7">
    <source>
        <dbReference type="Pfam" id="PF25876"/>
    </source>
</evidence>
<dbReference type="GO" id="GO:0022857">
    <property type="term" value="F:transmembrane transporter activity"/>
    <property type="evidence" value="ECO:0007669"/>
    <property type="project" value="InterPro"/>
</dbReference>
<dbReference type="InterPro" id="IPR050393">
    <property type="entry name" value="MFP_Efflux_Pump"/>
</dbReference>
<dbReference type="SUPFAM" id="SSF111369">
    <property type="entry name" value="HlyD-like secretion proteins"/>
    <property type="match status" value="1"/>
</dbReference>
<comment type="subcellular location">
    <subcellularLocation>
        <location evidence="1">Membrane</location>
        <topology evidence="1">Single-pass membrane protein</topology>
    </subcellularLocation>
</comment>